<dbReference type="Proteomes" id="UP000004198">
    <property type="component" value="Unassembled WGS sequence"/>
</dbReference>
<gene>
    <name evidence="1" type="ORF">CcarbDRAFT_1525</name>
</gene>
<comment type="caution">
    <text evidence="1">The sequence shown here is derived from an EMBL/GenBank/DDBJ whole genome shotgun (WGS) entry which is preliminary data.</text>
</comment>
<reference evidence="1 2" key="1">
    <citation type="submission" date="2009-06" db="EMBL/GenBank/DDBJ databases">
        <title>The draft genome of Clostridium carboxidivorans P7.</title>
        <authorList>
            <consortium name="US DOE Joint Genome Institute (JGI-PGF)"/>
            <person name="Lucas S."/>
            <person name="Copeland A."/>
            <person name="Lapidus A."/>
            <person name="Glavina del Rio T."/>
            <person name="Tice H."/>
            <person name="Bruce D."/>
            <person name="Goodwin L."/>
            <person name="Pitluck S."/>
            <person name="Larimer F."/>
            <person name="Land M.L."/>
            <person name="Hauser L."/>
            <person name="Hemme C.L."/>
        </authorList>
    </citation>
    <scope>NUCLEOTIDE SEQUENCE [LARGE SCALE GENOMIC DNA]</scope>
    <source>
        <strain evidence="1 2">P7</strain>
    </source>
</reference>
<accession>C6PRV8</accession>
<evidence type="ECO:0000313" key="1">
    <source>
        <dbReference type="EMBL" id="EET88010.1"/>
    </source>
</evidence>
<organism evidence="1 2">
    <name type="scientific">Clostridium carboxidivorans P7</name>
    <dbReference type="NCBI Taxonomy" id="536227"/>
    <lineage>
        <taxon>Bacteria</taxon>
        <taxon>Bacillati</taxon>
        <taxon>Bacillota</taxon>
        <taxon>Clostridia</taxon>
        <taxon>Eubacteriales</taxon>
        <taxon>Clostridiaceae</taxon>
        <taxon>Clostridium</taxon>
    </lineage>
</organism>
<dbReference type="EMBL" id="ACVI01000019">
    <property type="protein sequence ID" value="EET88010.1"/>
    <property type="molecule type" value="Genomic_DNA"/>
</dbReference>
<evidence type="ECO:0000313" key="2">
    <source>
        <dbReference type="Proteomes" id="UP000004198"/>
    </source>
</evidence>
<keyword evidence="2" id="KW-1185">Reference proteome</keyword>
<protein>
    <submittedName>
        <fullName evidence="1">Uncharacterized protein</fullName>
    </submittedName>
</protein>
<name>C6PRV8_9CLOT</name>
<dbReference type="AlphaFoldDB" id="C6PRV8"/>
<proteinExistence type="predicted"/>
<sequence length="34" mass="3817">MLIPNEIYIESEAVLVLKINAGECVEELKSKINL</sequence>